<evidence type="ECO:0000256" key="5">
    <source>
        <dbReference type="ARBA" id="ARBA00022614"/>
    </source>
</evidence>
<keyword evidence="10" id="KW-0547">Nucleotide-binding</keyword>
<keyword evidence="16" id="KW-0675">Receptor</keyword>
<reference evidence="22" key="1">
    <citation type="journal article" date="2020" name="Nat. Commun.">
        <title>Genome sequence of the cluster root forming white lupin.</title>
        <authorList>
            <person name="Hufnagel B."/>
            <person name="Marques A."/>
            <person name="Soriano A."/>
            <person name="Marques L."/>
            <person name="Divol F."/>
            <person name="Doumas P."/>
            <person name="Sallet E."/>
            <person name="Mancinotti D."/>
            <person name="Carrere S."/>
            <person name="Marande W."/>
            <person name="Arribat S."/>
            <person name="Keller J."/>
            <person name="Huneau C."/>
            <person name="Blein T."/>
            <person name="Aime D."/>
            <person name="Laguerre M."/>
            <person name="Taylor J."/>
            <person name="Schubert V."/>
            <person name="Nelson M."/>
            <person name="Geu-Flores F."/>
            <person name="Crespi M."/>
            <person name="Gallardo-Guerrero K."/>
            <person name="Delaux P.-M."/>
            <person name="Salse J."/>
            <person name="Berges H."/>
            <person name="Guyot R."/>
            <person name="Gouzy J."/>
            <person name="Peret B."/>
        </authorList>
    </citation>
    <scope>NUCLEOTIDE SEQUENCE [LARGE SCALE GENOMIC DNA]</scope>
    <source>
        <strain evidence="22">cv. Amiga</strain>
    </source>
</reference>
<dbReference type="PROSITE" id="PS00108">
    <property type="entry name" value="PROTEIN_KINASE_ST"/>
    <property type="match status" value="1"/>
</dbReference>
<comment type="caution">
    <text evidence="21">The sequence shown here is derived from an EMBL/GenBank/DDBJ whole genome shotgun (WGS) entry which is preliminary data.</text>
</comment>
<evidence type="ECO:0000256" key="1">
    <source>
        <dbReference type="ARBA" id="ARBA00004167"/>
    </source>
</evidence>
<evidence type="ECO:0000256" key="14">
    <source>
        <dbReference type="ARBA" id="ARBA00023136"/>
    </source>
</evidence>
<feature type="domain" description="Protein kinase" evidence="20">
    <location>
        <begin position="571"/>
        <end position="854"/>
    </location>
</feature>
<dbReference type="PANTHER" id="PTHR47986:SF6">
    <property type="entry name" value="TRANSFERASE, PROTEIN KINASE RLK-PELLE-LRR-IX FAMILY-RELATED"/>
    <property type="match status" value="1"/>
</dbReference>
<dbReference type="FunFam" id="3.30.200.20:FF:000226">
    <property type="entry name" value="receptor protein kinase TMK1"/>
    <property type="match status" value="1"/>
</dbReference>
<evidence type="ECO:0000256" key="15">
    <source>
        <dbReference type="ARBA" id="ARBA00023157"/>
    </source>
</evidence>
<evidence type="ECO:0000256" key="13">
    <source>
        <dbReference type="ARBA" id="ARBA00022989"/>
    </source>
</evidence>
<dbReference type="InterPro" id="IPR011009">
    <property type="entry name" value="Kinase-like_dom_sf"/>
</dbReference>
<protein>
    <recommendedName>
        <fullName evidence="3">non-specific serine/threonine protein kinase</fullName>
        <ecNumber evidence="3">2.7.11.1</ecNumber>
    </recommendedName>
</protein>
<evidence type="ECO:0000256" key="17">
    <source>
        <dbReference type="ARBA" id="ARBA00023180"/>
    </source>
</evidence>
<dbReference type="InterPro" id="IPR032675">
    <property type="entry name" value="LRR_dom_sf"/>
</dbReference>
<evidence type="ECO:0000313" key="21">
    <source>
        <dbReference type="EMBL" id="KAE9595399.1"/>
    </source>
</evidence>
<dbReference type="SMART" id="SM00220">
    <property type="entry name" value="S_TKc"/>
    <property type="match status" value="1"/>
</dbReference>
<organism evidence="21 22">
    <name type="scientific">Lupinus albus</name>
    <name type="common">White lupine</name>
    <name type="synonym">Lupinus termis</name>
    <dbReference type="NCBI Taxonomy" id="3870"/>
    <lineage>
        <taxon>Eukaryota</taxon>
        <taxon>Viridiplantae</taxon>
        <taxon>Streptophyta</taxon>
        <taxon>Embryophyta</taxon>
        <taxon>Tracheophyta</taxon>
        <taxon>Spermatophyta</taxon>
        <taxon>Magnoliopsida</taxon>
        <taxon>eudicotyledons</taxon>
        <taxon>Gunneridae</taxon>
        <taxon>Pentapetalae</taxon>
        <taxon>rosids</taxon>
        <taxon>fabids</taxon>
        <taxon>Fabales</taxon>
        <taxon>Fabaceae</taxon>
        <taxon>Papilionoideae</taxon>
        <taxon>50 kb inversion clade</taxon>
        <taxon>genistoids sensu lato</taxon>
        <taxon>core genistoids</taxon>
        <taxon>Genisteae</taxon>
        <taxon>Lupinus</taxon>
    </lineage>
</organism>
<keyword evidence="17" id="KW-0325">Glycoprotein</keyword>
<keyword evidence="13" id="KW-1133">Transmembrane helix</keyword>
<dbReference type="FunFam" id="3.80.10.10:FF:000129">
    <property type="entry name" value="Leucine-rich repeat receptor-like kinase"/>
    <property type="match status" value="1"/>
</dbReference>
<keyword evidence="22" id="KW-1185">Reference proteome</keyword>
<keyword evidence="12" id="KW-0067">ATP-binding</keyword>
<dbReference type="FunFam" id="3.80.10.10:FF:000190">
    <property type="entry name" value="Receptor-like kinase TMK4"/>
    <property type="match status" value="1"/>
</dbReference>
<dbReference type="InterPro" id="IPR000719">
    <property type="entry name" value="Prot_kinase_dom"/>
</dbReference>
<evidence type="ECO:0000256" key="4">
    <source>
        <dbReference type="ARBA" id="ARBA00022527"/>
    </source>
</evidence>
<keyword evidence="5" id="KW-0433">Leucine-rich repeat</keyword>
<keyword evidence="4" id="KW-0723">Serine/threonine-protein kinase</keyword>
<dbReference type="PROSITE" id="PS50011">
    <property type="entry name" value="PROTEIN_KINASE_DOM"/>
    <property type="match status" value="1"/>
</dbReference>
<dbReference type="EMBL" id="WOCE01000017">
    <property type="protein sequence ID" value="KAE9595399.1"/>
    <property type="molecule type" value="Genomic_DNA"/>
</dbReference>
<comment type="similarity">
    <text evidence="2">Belongs to the protein kinase superfamily. Ser/Thr protein kinase family.</text>
</comment>
<dbReference type="Gene3D" id="1.10.510.10">
    <property type="entry name" value="Transferase(Phosphotransferase) domain 1"/>
    <property type="match status" value="1"/>
</dbReference>
<dbReference type="OrthoDB" id="1607253at2759"/>
<comment type="catalytic activity">
    <reaction evidence="18">
        <text>L-threonyl-[protein] + ATP = O-phospho-L-threonyl-[protein] + ADP + H(+)</text>
        <dbReference type="Rhea" id="RHEA:46608"/>
        <dbReference type="Rhea" id="RHEA-COMP:11060"/>
        <dbReference type="Rhea" id="RHEA-COMP:11605"/>
        <dbReference type="ChEBI" id="CHEBI:15378"/>
        <dbReference type="ChEBI" id="CHEBI:30013"/>
        <dbReference type="ChEBI" id="CHEBI:30616"/>
        <dbReference type="ChEBI" id="CHEBI:61977"/>
        <dbReference type="ChEBI" id="CHEBI:456216"/>
        <dbReference type="EC" id="2.7.11.1"/>
    </reaction>
</comment>
<dbReference type="Gene3D" id="3.30.200.20">
    <property type="entry name" value="Phosphorylase Kinase, domain 1"/>
    <property type="match status" value="1"/>
</dbReference>
<dbReference type="PANTHER" id="PTHR47986">
    <property type="entry name" value="OSJNBA0070M12.3 PROTEIN"/>
    <property type="match status" value="1"/>
</dbReference>
<evidence type="ECO:0000256" key="16">
    <source>
        <dbReference type="ARBA" id="ARBA00023170"/>
    </source>
</evidence>
<dbReference type="Pfam" id="PF00560">
    <property type="entry name" value="LRR_1"/>
    <property type="match status" value="1"/>
</dbReference>
<keyword evidence="9" id="KW-0677">Repeat</keyword>
<dbReference type="InterPro" id="IPR003591">
    <property type="entry name" value="Leu-rich_rpt_typical-subtyp"/>
</dbReference>
<keyword evidence="11" id="KW-0418">Kinase</keyword>
<comment type="catalytic activity">
    <reaction evidence="19">
        <text>L-seryl-[protein] + ATP = O-phospho-L-seryl-[protein] + ADP + H(+)</text>
        <dbReference type="Rhea" id="RHEA:17989"/>
        <dbReference type="Rhea" id="RHEA-COMP:9863"/>
        <dbReference type="Rhea" id="RHEA-COMP:11604"/>
        <dbReference type="ChEBI" id="CHEBI:15378"/>
        <dbReference type="ChEBI" id="CHEBI:29999"/>
        <dbReference type="ChEBI" id="CHEBI:30616"/>
        <dbReference type="ChEBI" id="CHEBI:83421"/>
        <dbReference type="ChEBI" id="CHEBI:456216"/>
        <dbReference type="EC" id="2.7.11.1"/>
    </reaction>
</comment>
<keyword evidence="14" id="KW-0472">Membrane</keyword>
<dbReference type="InterPro" id="IPR001245">
    <property type="entry name" value="Ser-Thr/Tyr_kinase_cat_dom"/>
</dbReference>
<dbReference type="InterPro" id="IPR001611">
    <property type="entry name" value="Leu-rich_rpt"/>
</dbReference>
<dbReference type="Pfam" id="PF07714">
    <property type="entry name" value="PK_Tyr_Ser-Thr"/>
    <property type="match status" value="1"/>
</dbReference>
<dbReference type="InterPro" id="IPR052422">
    <property type="entry name" value="Auxin_Ser/Thr_Kinase"/>
</dbReference>
<keyword evidence="7" id="KW-0812">Transmembrane</keyword>
<dbReference type="FunFam" id="1.10.510.10:FF:000198">
    <property type="entry name" value="receptor protein kinase TMK1"/>
    <property type="match status" value="1"/>
</dbReference>
<evidence type="ECO:0000256" key="11">
    <source>
        <dbReference type="ARBA" id="ARBA00022777"/>
    </source>
</evidence>
<dbReference type="InterPro" id="IPR017441">
    <property type="entry name" value="Protein_kinase_ATP_BS"/>
</dbReference>
<dbReference type="SUPFAM" id="SSF56112">
    <property type="entry name" value="Protein kinase-like (PK-like)"/>
    <property type="match status" value="1"/>
</dbReference>
<dbReference type="Gene3D" id="3.80.10.10">
    <property type="entry name" value="Ribonuclease Inhibitor"/>
    <property type="match status" value="2"/>
</dbReference>
<evidence type="ECO:0000256" key="7">
    <source>
        <dbReference type="ARBA" id="ARBA00022692"/>
    </source>
</evidence>
<dbReference type="GO" id="GO:0016020">
    <property type="term" value="C:membrane"/>
    <property type="evidence" value="ECO:0007669"/>
    <property type="project" value="UniProtKB-SubCell"/>
</dbReference>
<dbReference type="InterPro" id="IPR008271">
    <property type="entry name" value="Ser/Thr_kinase_AS"/>
</dbReference>
<dbReference type="CDD" id="cd14066">
    <property type="entry name" value="STKc_IRAK"/>
    <property type="match status" value="1"/>
</dbReference>
<dbReference type="Proteomes" id="UP000447434">
    <property type="component" value="Chromosome 17"/>
</dbReference>
<evidence type="ECO:0000256" key="2">
    <source>
        <dbReference type="ARBA" id="ARBA00008684"/>
    </source>
</evidence>
<evidence type="ECO:0000256" key="8">
    <source>
        <dbReference type="ARBA" id="ARBA00022729"/>
    </source>
</evidence>
<proteinExistence type="inferred from homology"/>
<evidence type="ECO:0000256" key="19">
    <source>
        <dbReference type="ARBA" id="ARBA00048679"/>
    </source>
</evidence>
<evidence type="ECO:0000256" key="12">
    <source>
        <dbReference type="ARBA" id="ARBA00022840"/>
    </source>
</evidence>
<accession>A0A6A5LN74</accession>
<keyword evidence="8" id="KW-0732">Signal</keyword>
<dbReference type="GO" id="GO:0004674">
    <property type="term" value="F:protein serine/threonine kinase activity"/>
    <property type="evidence" value="ECO:0007669"/>
    <property type="project" value="UniProtKB-KW"/>
</dbReference>
<dbReference type="SUPFAM" id="SSF52058">
    <property type="entry name" value="L domain-like"/>
    <property type="match status" value="2"/>
</dbReference>
<dbReference type="PROSITE" id="PS00107">
    <property type="entry name" value="PROTEIN_KINASE_ATP"/>
    <property type="match status" value="1"/>
</dbReference>
<dbReference type="AlphaFoldDB" id="A0A6A5LN74"/>
<keyword evidence="6" id="KW-0808">Transferase</keyword>
<evidence type="ECO:0000313" key="22">
    <source>
        <dbReference type="Proteomes" id="UP000447434"/>
    </source>
</evidence>
<evidence type="ECO:0000256" key="9">
    <source>
        <dbReference type="ARBA" id="ARBA00022737"/>
    </source>
</evidence>
<dbReference type="EC" id="2.7.11.1" evidence="3"/>
<dbReference type="Pfam" id="PF08263">
    <property type="entry name" value="LRRNT_2"/>
    <property type="match status" value="2"/>
</dbReference>
<dbReference type="SMART" id="SM00369">
    <property type="entry name" value="LRR_TYP"/>
    <property type="match status" value="5"/>
</dbReference>
<comment type="subcellular location">
    <subcellularLocation>
        <location evidence="1">Membrane</location>
        <topology evidence="1">Single-pass membrane protein</topology>
    </subcellularLocation>
</comment>
<keyword evidence="15" id="KW-1015">Disulfide bond</keyword>
<evidence type="ECO:0000256" key="10">
    <source>
        <dbReference type="ARBA" id="ARBA00022741"/>
    </source>
</evidence>
<dbReference type="InterPro" id="IPR013210">
    <property type="entry name" value="LRR_N_plant-typ"/>
</dbReference>
<sequence length="927" mass="101530">MQKPEPGFLFSIGFFLYVFVLSVHSQNDDYSVMAILKKALNSTSDLQWNGPDICKWEHIQCNSGRVTAIQISSLNLQGTLPKELIQLTQLQIFQCNNNGLTGPVPYMPKSLQRLAINNNNFNSIPTDFFKGMTNMLDVRIDYNPFGQWNIPDSLQDCVSITSFSGMNASFVGKIPAFLGKDGPLPALVYLALCFNNLEGELPGSFSGSSMERLLINGQQSMNKLNGTIAVLQNMTFLKQIWIHGNSFTGPIPDLSNHDQLYDVSLRDNQLTGVIPPSLIALPSLTVVNLTNNYLQGSPPKFKDGVRVDNDMVRGSNSFCTKKIGEPCSPLVNALLSAVEPLGYPKKLADSWKGDDPCVGGNNEWLGIVCSASPVNISLINFQSMGFSGKISPNFASLTSVTKLLFANNNLTGIIPSELTSMPLLKELDVSNNNLYGKVPLFRPEVTIKTEGNPNIGKDPPAPVTGDNSGGKGKNHTVGIIIGIVAGVVILLGLGAVLYIKSSRKKLKHVSEVQIPNEIEVHPHHFEGGNAKKASVAGGGIGSSSPSSSAHNAEAGNMVFSIKVLREVTDNFNQRNILGRGGFGTVYKGELHDGTKIAVKRMESGIMGEGEKGLSEFKSEIAVLTKVRHRHLVALLGHCLDGNERLLVYEYMPQGPLSNHLFDRNEDEESKPLEWKRRLIIALDVARGVEYLHGLAQQIFIHRDLKPSNILLGDDMRAKVSDFGLVRLVPEGQASFETRLAGTFGYLAPEYAVTGRVTTKVDVYSYGVILMEMITGRKAIDNSQPEENVHLVTWFRRMLLNRDSFQKIIDPALDVEEEALDSFRTVAELAGHCCAREPYQRPDMSNVVNVLAPLVEIWKPSESTPADIYGLDLDMSLPQALHNWQALDGMSTINTSSSTMLRTRDYNTQSSLPAASGFANSFNSMDAR</sequence>
<gene>
    <name evidence="21" type="ORF">Lalb_Chr17g0338391</name>
</gene>
<dbReference type="GO" id="GO:0005524">
    <property type="term" value="F:ATP binding"/>
    <property type="evidence" value="ECO:0007669"/>
    <property type="project" value="UniProtKB-UniRule"/>
</dbReference>
<evidence type="ECO:0000256" key="6">
    <source>
        <dbReference type="ARBA" id="ARBA00022679"/>
    </source>
</evidence>
<evidence type="ECO:0000256" key="3">
    <source>
        <dbReference type="ARBA" id="ARBA00012513"/>
    </source>
</evidence>
<evidence type="ECO:0000259" key="20">
    <source>
        <dbReference type="PROSITE" id="PS50011"/>
    </source>
</evidence>
<evidence type="ECO:0000256" key="18">
    <source>
        <dbReference type="ARBA" id="ARBA00047899"/>
    </source>
</evidence>
<name>A0A6A5LN74_LUPAL</name>